<dbReference type="Proteomes" id="UP001162501">
    <property type="component" value="Chromosome 5"/>
</dbReference>
<protein>
    <submittedName>
        <fullName evidence="1">Uncharacterized protein</fullName>
    </submittedName>
</protein>
<evidence type="ECO:0000313" key="1">
    <source>
        <dbReference type="EMBL" id="CAI9710846.1"/>
    </source>
</evidence>
<gene>
    <name evidence="1" type="ORF">MRATA1EN3_LOCUS22059</name>
</gene>
<proteinExistence type="predicted"/>
<organism evidence="1 2">
    <name type="scientific">Rangifer tarandus platyrhynchus</name>
    <name type="common">Svalbard reindeer</name>
    <dbReference type="NCBI Taxonomy" id="3082113"/>
    <lineage>
        <taxon>Eukaryota</taxon>
        <taxon>Metazoa</taxon>
        <taxon>Chordata</taxon>
        <taxon>Craniata</taxon>
        <taxon>Vertebrata</taxon>
        <taxon>Euteleostomi</taxon>
        <taxon>Mammalia</taxon>
        <taxon>Eutheria</taxon>
        <taxon>Laurasiatheria</taxon>
        <taxon>Artiodactyla</taxon>
        <taxon>Ruminantia</taxon>
        <taxon>Pecora</taxon>
        <taxon>Cervidae</taxon>
        <taxon>Odocoileinae</taxon>
        <taxon>Rangifer</taxon>
    </lineage>
</organism>
<reference evidence="1" key="1">
    <citation type="submission" date="2023-05" db="EMBL/GenBank/DDBJ databases">
        <authorList>
            <consortium name="ELIXIR-Norway"/>
        </authorList>
    </citation>
    <scope>NUCLEOTIDE SEQUENCE</scope>
</reference>
<sequence>MIGSIINPKQKIEISFLSHREGTRPLLAPAAQVEDAVPGLWCPVADVEFFPSLCFPDSESDVVSWSATLIMVMDLLIGSAGKGVEQPTELMVREGASAQVNCTYQTSGFNGLFWYQQHDGGAPVFLSYNVLDGLETRGHFSSFLSRFDAHSYILLKELHMKDFASYLCAVIDTVTVRSFQLLQNSEVTTPVRSYIS</sequence>
<dbReference type="EMBL" id="OX596089">
    <property type="protein sequence ID" value="CAI9710846.1"/>
    <property type="molecule type" value="Genomic_DNA"/>
</dbReference>
<name>A0ACB0FD75_RANTA</name>
<evidence type="ECO:0000313" key="2">
    <source>
        <dbReference type="Proteomes" id="UP001162501"/>
    </source>
</evidence>
<accession>A0ACB0FD75</accession>